<protein>
    <submittedName>
        <fullName evidence="2">Uncharacterized protein</fullName>
    </submittedName>
</protein>
<gene>
    <name evidence="2" type="ORF">CSUI_007442</name>
</gene>
<dbReference type="GeneID" id="94430798"/>
<evidence type="ECO:0000313" key="3">
    <source>
        <dbReference type="Proteomes" id="UP000221165"/>
    </source>
</evidence>
<feature type="region of interest" description="Disordered" evidence="1">
    <location>
        <begin position="414"/>
        <end position="483"/>
    </location>
</feature>
<feature type="compositionally biased region" description="Basic and acidic residues" evidence="1">
    <location>
        <begin position="180"/>
        <end position="195"/>
    </location>
</feature>
<keyword evidence="3" id="KW-1185">Reference proteome</keyword>
<organism evidence="2 3">
    <name type="scientific">Cystoisospora suis</name>
    <dbReference type="NCBI Taxonomy" id="483139"/>
    <lineage>
        <taxon>Eukaryota</taxon>
        <taxon>Sar</taxon>
        <taxon>Alveolata</taxon>
        <taxon>Apicomplexa</taxon>
        <taxon>Conoidasida</taxon>
        <taxon>Coccidia</taxon>
        <taxon>Eucoccidiorida</taxon>
        <taxon>Eimeriorina</taxon>
        <taxon>Sarcocystidae</taxon>
        <taxon>Cystoisospora</taxon>
    </lineage>
</organism>
<feature type="compositionally biased region" description="Basic and acidic residues" evidence="1">
    <location>
        <begin position="49"/>
        <end position="62"/>
    </location>
</feature>
<accession>A0A2C6KQK4</accession>
<feature type="region of interest" description="Disordered" evidence="1">
    <location>
        <begin position="49"/>
        <end position="114"/>
    </location>
</feature>
<feature type="region of interest" description="Disordered" evidence="1">
    <location>
        <begin position="180"/>
        <end position="223"/>
    </location>
</feature>
<dbReference type="EMBL" id="MIGC01003933">
    <property type="protein sequence ID" value="PHJ18724.1"/>
    <property type="molecule type" value="Genomic_DNA"/>
</dbReference>
<comment type="caution">
    <text evidence="2">The sequence shown here is derived from an EMBL/GenBank/DDBJ whole genome shotgun (WGS) entry which is preliminary data.</text>
</comment>
<feature type="compositionally biased region" description="Basic residues" evidence="1">
    <location>
        <begin position="584"/>
        <end position="593"/>
    </location>
</feature>
<name>A0A2C6KQK4_9APIC</name>
<feature type="compositionally biased region" description="Basic and acidic residues" evidence="1">
    <location>
        <begin position="320"/>
        <end position="341"/>
    </location>
</feature>
<sequence>MQCHHGRHIVPEELTRQYPSLSLLFECMRKTLFLPTHWEVISAARKDLQLPERSHSSSEKQEGVAGGPSTDNDGTPRHGHAVSKNRDVSELSTPGDSQTPASLGGSSSCSARPKTTRLSPSEAWWWLCSNPASFPFYEVFTRVCHYFYALAGSENHPSCLQAYRVDGAMSASPCEMGFDGAKKSSAESSQTRDEEFQGNVRPCESKEGGETGPANRDGGRRKREGVWEATVILGPRLPDSRDSVRCTLGATESESGRHLFAEKSRTVSFTPVRILEIGSGTGLLAYHLTATMDKLLSAQSIDGSPPLNSLGSSGIVPPGDRPEFLQPDEREPVDHKHVSRRAPESRRLYTYVACEARKEGLECLYGRTVRDDFRNILGTIAPHIVICSWMPFNIDWTGFFRDFDRARQAIPRRIHGQRREAVTHTSPEPLSTDGEQRGHGGDDGQSTAQQDFETHPLTSQSSCAHGHARAEGDQSRWNGREAVTPGRRGVEEYILIGHGEYGLVGKPTETWGVRELTDAQLPHGVEYTSASIGEAQQSPEADSSKRKAAKTNIEGTALLGQFPKSKTNEPATQRLPTEQEHGGASRRGKRKRGRAEFLVPARSNAGHEKADQRGTRSGGAAAKNAQDDRKNYCHILSEPVRKQVLNSSDAKEDCPSPVEPYRHQGHGVVLLPREQRLYWREGYARVHLKDADGSWQCSRFDNIESLANAGCSSSRISVFRKRIEKSS</sequence>
<feature type="region of interest" description="Disordered" evidence="1">
    <location>
        <begin position="307"/>
        <end position="341"/>
    </location>
</feature>
<feature type="compositionally biased region" description="Polar residues" evidence="1">
    <location>
        <begin position="444"/>
        <end position="463"/>
    </location>
</feature>
<evidence type="ECO:0000256" key="1">
    <source>
        <dbReference type="SAM" id="MobiDB-lite"/>
    </source>
</evidence>
<reference evidence="2 3" key="1">
    <citation type="journal article" date="2017" name="Int. J. Parasitol.">
        <title>The genome of the protozoan parasite Cystoisospora suis and a reverse vaccinology approach to identify vaccine candidates.</title>
        <authorList>
            <person name="Palmieri N."/>
            <person name="Shrestha A."/>
            <person name="Ruttkowski B."/>
            <person name="Beck T."/>
            <person name="Vogl C."/>
            <person name="Tomley F."/>
            <person name="Blake D.P."/>
            <person name="Joachim A."/>
        </authorList>
    </citation>
    <scope>NUCLEOTIDE SEQUENCE [LARGE SCALE GENOMIC DNA]</scope>
    <source>
        <strain evidence="2 3">Wien I</strain>
    </source>
</reference>
<feature type="region of interest" description="Disordered" evidence="1">
    <location>
        <begin position="562"/>
        <end position="626"/>
    </location>
</feature>
<dbReference type="OrthoDB" id="330082at2759"/>
<dbReference type="AlphaFoldDB" id="A0A2C6KQK4"/>
<evidence type="ECO:0000313" key="2">
    <source>
        <dbReference type="EMBL" id="PHJ18724.1"/>
    </source>
</evidence>
<proteinExistence type="predicted"/>
<feature type="compositionally biased region" description="Polar residues" evidence="1">
    <location>
        <begin position="564"/>
        <end position="576"/>
    </location>
</feature>
<feature type="compositionally biased region" description="Basic and acidic residues" evidence="1">
    <location>
        <begin position="605"/>
        <end position="614"/>
    </location>
</feature>
<dbReference type="RefSeq" id="XP_067920430.1">
    <property type="nucleotide sequence ID" value="XM_068067587.1"/>
</dbReference>
<feature type="compositionally biased region" description="Polar residues" evidence="1">
    <location>
        <begin position="90"/>
        <end position="110"/>
    </location>
</feature>
<dbReference type="VEuPathDB" id="ToxoDB:CSUI_007442"/>
<dbReference type="Proteomes" id="UP000221165">
    <property type="component" value="Unassembled WGS sequence"/>
</dbReference>